<dbReference type="Proteomes" id="UP001244341">
    <property type="component" value="Chromosome 1b"/>
</dbReference>
<proteinExistence type="predicted"/>
<accession>A0ABY8TFY0</accession>
<dbReference type="EMBL" id="CP126208">
    <property type="protein sequence ID" value="WIA07974.1"/>
    <property type="molecule type" value="Genomic_DNA"/>
</dbReference>
<gene>
    <name evidence="1" type="ORF">OEZ85_007447</name>
</gene>
<organism evidence="1 2">
    <name type="scientific">Tetradesmus obliquus</name>
    <name type="common">Green alga</name>
    <name type="synonym">Acutodesmus obliquus</name>
    <dbReference type="NCBI Taxonomy" id="3088"/>
    <lineage>
        <taxon>Eukaryota</taxon>
        <taxon>Viridiplantae</taxon>
        <taxon>Chlorophyta</taxon>
        <taxon>core chlorophytes</taxon>
        <taxon>Chlorophyceae</taxon>
        <taxon>CS clade</taxon>
        <taxon>Sphaeropleales</taxon>
        <taxon>Scenedesmaceae</taxon>
        <taxon>Tetradesmus</taxon>
    </lineage>
</organism>
<evidence type="ECO:0000313" key="1">
    <source>
        <dbReference type="EMBL" id="WIA07974.1"/>
    </source>
</evidence>
<sequence>MLMTHALVGAELSFFGPAGLCPACAGTPESAGAAEAAAAVVPPRHSAEHLFDPGAAAAGTLQRSALERGLLAADARDILSIFSISSKPAIIAVYFDANVKSNRGTERRAVCATPACTYQVLAAGLARPASSCGLS</sequence>
<name>A0ABY8TFY0_TETOB</name>
<protein>
    <submittedName>
        <fullName evidence="1">Uncharacterized protein</fullName>
    </submittedName>
</protein>
<evidence type="ECO:0000313" key="2">
    <source>
        <dbReference type="Proteomes" id="UP001244341"/>
    </source>
</evidence>
<reference evidence="1 2" key="1">
    <citation type="submission" date="2023-05" db="EMBL/GenBank/DDBJ databases">
        <title>A 100% complete, gapless, phased diploid assembly of the Scenedesmus obliquus UTEX 3031 genome.</title>
        <authorList>
            <person name="Biondi T.C."/>
            <person name="Hanschen E.R."/>
            <person name="Kwon T."/>
            <person name="Eng W."/>
            <person name="Kruse C.P.S."/>
            <person name="Koehler S.I."/>
            <person name="Kunde Y."/>
            <person name="Gleasner C.D."/>
            <person name="You Mak K.T."/>
            <person name="Polle J."/>
            <person name="Hovde B.T."/>
            <person name="Starkenburg S.R."/>
        </authorList>
    </citation>
    <scope>NUCLEOTIDE SEQUENCE [LARGE SCALE GENOMIC DNA]</scope>
    <source>
        <strain evidence="1 2">DOE0152z</strain>
    </source>
</reference>
<keyword evidence="2" id="KW-1185">Reference proteome</keyword>